<proteinExistence type="predicted"/>
<organism evidence="1 2">
    <name type="scientific">Lactiplantibacillus plantarum</name>
    <name type="common">Lactobacillus plantarum</name>
    <dbReference type="NCBI Taxonomy" id="1590"/>
    <lineage>
        <taxon>Bacteria</taxon>
        <taxon>Bacillati</taxon>
        <taxon>Bacillota</taxon>
        <taxon>Bacilli</taxon>
        <taxon>Lactobacillales</taxon>
        <taxon>Lactobacillaceae</taxon>
        <taxon>Lactiplantibacillus</taxon>
    </lineage>
</organism>
<evidence type="ECO:0000313" key="1">
    <source>
        <dbReference type="EMBL" id="KZU96621.1"/>
    </source>
</evidence>
<dbReference type="PATRIC" id="fig|1590.201.peg.320"/>
<accession>A0A165RYG0</accession>
<protein>
    <submittedName>
        <fullName evidence="1">Uncharacterized protein</fullName>
    </submittedName>
</protein>
<sequence>MSIIRNLGGTATSLIVPVVHMNNGDDFFDEEDENNDKSTLWWDCTILKF</sequence>
<name>A0A165RYG0_LACPN</name>
<dbReference type="Proteomes" id="UP000076882">
    <property type="component" value="Unassembled WGS sequence"/>
</dbReference>
<reference evidence="1 2" key="1">
    <citation type="submission" date="2016-03" db="EMBL/GenBank/DDBJ databases">
        <title>Comparative genomics of 54 Lactobacillus plantarum strains reveals genomic uncoupling from niche constraints.</title>
        <authorList>
            <person name="Martino M.E."/>
        </authorList>
    </citation>
    <scope>NUCLEOTIDE SEQUENCE [LARGE SCALE GENOMIC DNA]</scope>
    <source>
        <strain evidence="1 2">19.1</strain>
    </source>
</reference>
<evidence type="ECO:0000313" key="2">
    <source>
        <dbReference type="Proteomes" id="UP000076882"/>
    </source>
</evidence>
<comment type="caution">
    <text evidence="1">The sequence shown here is derived from an EMBL/GenBank/DDBJ whole genome shotgun (WGS) entry which is preliminary data.</text>
</comment>
<dbReference type="AlphaFoldDB" id="A0A165RYG0"/>
<dbReference type="EMBL" id="LUXM01000018">
    <property type="protein sequence ID" value="KZU96621.1"/>
    <property type="molecule type" value="Genomic_DNA"/>
</dbReference>
<gene>
    <name evidence="1" type="ORF">Lp19_0597</name>
</gene>